<dbReference type="Gramene" id="QL08p010303:mrna">
    <property type="protein sequence ID" value="QL08p010303:mrna:CDS:1"/>
    <property type="gene ID" value="QL08p010303"/>
</dbReference>
<proteinExistence type="predicted"/>
<dbReference type="AlphaFoldDB" id="A0A7N2R8N4"/>
<dbReference type="PANTHER" id="PTHR40891:SF1">
    <property type="entry name" value="DUF295 DOMAIN-CONTAINING PROTEIN"/>
    <property type="match status" value="1"/>
</dbReference>
<dbReference type="EMBL" id="LRBV02000008">
    <property type="status" value="NOT_ANNOTATED_CDS"/>
    <property type="molecule type" value="Genomic_DNA"/>
</dbReference>
<sequence length="209" mass="24164">MVVLFVLEPRLIVYCDDGGWIELAYFDELKQGLEKAGQWHEVHDHSKKVLYDPVCCNGNLYAVTRIGYMLVQIQIIQPNSLKIQALNLCCLTDATSYAYDKSKFLTESCGQLFTLEIVYTNRSFRDIVEIKIHRFDFAKKVWLKIKSAKDRAFFLSFNNKYNHGHCCVFSCPITEIEGNCVYFTLADDHKKLYSYNIEEGNISVSPPFL</sequence>
<evidence type="ECO:0000313" key="2">
    <source>
        <dbReference type="EnsemblPlants" id="QL08p010303:mrna:CDS:1"/>
    </source>
</evidence>
<dbReference type="InParanoid" id="A0A7N2R8N4"/>
<keyword evidence="3" id="KW-1185">Reference proteome</keyword>
<reference evidence="2" key="2">
    <citation type="submission" date="2021-01" db="UniProtKB">
        <authorList>
            <consortium name="EnsemblPlants"/>
        </authorList>
    </citation>
    <scope>IDENTIFICATION</scope>
</reference>
<protein>
    <recommendedName>
        <fullName evidence="1">KIB1-4 beta-propeller domain-containing protein</fullName>
    </recommendedName>
</protein>
<feature type="domain" description="KIB1-4 beta-propeller" evidence="1">
    <location>
        <begin position="23"/>
        <end position="195"/>
    </location>
</feature>
<dbReference type="Proteomes" id="UP000594261">
    <property type="component" value="Chromosome 8"/>
</dbReference>
<evidence type="ECO:0000313" key="3">
    <source>
        <dbReference type="Proteomes" id="UP000594261"/>
    </source>
</evidence>
<accession>A0A7N2R8N4</accession>
<name>A0A7N2R8N4_QUELO</name>
<dbReference type="Pfam" id="PF03478">
    <property type="entry name" value="Beta-prop_KIB1-4"/>
    <property type="match status" value="1"/>
</dbReference>
<dbReference type="PANTHER" id="PTHR40891">
    <property type="entry name" value="DUF295 DOMAIN-CONTAINING PROTEIN"/>
    <property type="match status" value="1"/>
</dbReference>
<reference evidence="2 3" key="1">
    <citation type="journal article" date="2016" name="G3 (Bethesda)">
        <title>First Draft Assembly and Annotation of the Genome of a California Endemic Oak Quercus lobata Nee (Fagaceae).</title>
        <authorList>
            <person name="Sork V.L."/>
            <person name="Fitz-Gibbon S.T."/>
            <person name="Puiu D."/>
            <person name="Crepeau M."/>
            <person name="Gugger P.F."/>
            <person name="Sherman R."/>
            <person name="Stevens K."/>
            <person name="Langley C.H."/>
            <person name="Pellegrini M."/>
            <person name="Salzberg S.L."/>
        </authorList>
    </citation>
    <scope>NUCLEOTIDE SEQUENCE [LARGE SCALE GENOMIC DNA]</scope>
    <source>
        <strain evidence="2 3">cv. SW786</strain>
    </source>
</reference>
<dbReference type="EnsemblPlants" id="QL08p010303:mrna">
    <property type="protein sequence ID" value="QL08p010303:mrna:CDS:1"/>
    <property type="gene ID" value="QL08p010303"/>
</dbReference>
<evidence type="ECO:0000259" key="1">
    <source>
        <dbReference type="Pfam" id="PF03478"/>
    </source>
</evidence>
<dbReference type="InterPro" id="IPR005174">
    <property type="entry name" value="KIB1-4_b-propeller"/>
</dbReference>
<organism evidence="2 3">
    <name type="scientific">Quercus lobata</name>
    <name type="common">Valley oak</name>
    <dbReference type="NCBI Taxonomy" id="97700"/>
    <lineage>
        <taxon>Eukaryota</taxon>
        <taxon>Viridiplantae</taxon>
        <taxon>Streptophyta</taxon>
        <taxon>Embryophyta</taxon>
        <taxon>Tracheophyta</taxon>
        <taxon>Spermatophyta</taxon>
        <taxon>Magnoliopsida</taxon>
        <taxon>eudicotyledons</taxon>
        <taxon>Gunneridae</taxon>
        <taxon>Pentapetalae</taxon>
        <taxon>rosids</taxon>
        <taxon>fabids</taxon>
        <taxon>Fagales</taxon>
        <taxon>Fagaceae</taxon>
        <taxon>Quercus</taxon>
    </lineage>
</organism>